<name>A0ACB8Z1T0_CICIN</name>
<comment type="caution">
    <text evidence="1">The sequence shown here is derived from an EMBL/GenBank/DDBJ whole genome shotgun (WGS) entry which is preliminary data.</text>
</comment>
<accession>A0ACB8Z1T0</accession>
<protein>
    <submittedName>
        <fullName evidence="1">Uncharacterized protein</fullName>
    </submittedName>
</protein>
<reference evidence="1 2" key="2">
    <citation type="journal article" date="2022" name="Mol. Ecol. Resour.">
        <title>The genomes of chicory, endive, great burdock and yacon provide insights into Asteraceae paleo-polyploidization history and plant inulin production.</title>
        <authorList>
            <person name="Fan W."/>
            <person name="Wang S."/>
            <person name="Wang H."/>
            <person name="Wang A."/>
            <person name="Jiang F."/>
            <person name="Liu H."/>
            <person name="Zhao H."/>
            <person name="Xu D."/>
            <person name="Zhang Y."/>
        </authorList>
    </citation>
    <scope>NUCLEOTIDE SEQUENCE [LARGE SCALE GENOMIC DNA]</scope>
    <source>
        <strain evidence="2">cv. Punajuju</strain>
        <tissue evidence="1">Leaves</tissue>
    </source>
</reference>
<evidence type="ECO:0000313" key="2">
    <source>
        <dbReference type="Proteomes" id="UP001055811"/>
    </source>
</evidence>
<sequence length="238" mass="25438">MVPSQSEDDMSPMADTRIGSQKVKDAVDLASHEPPRDYAKLLSGTRMEDVSPPRKLAAIMTDGDIPTPTIPNLKHGPMSTIPITFDPNPNPFGDLNGLLLGGFGPFPSPAQFTEKLNPTSPSPFGVKESLGKRKRHITGGPNFPINFISQMSSLAEHDSSPVVVLPNSKNKENATVVNNISNTGDTQAPAPNPEFVVNIPPTEAEAIAEIGRKLGFDIGNEDPILKEVLGDGEIRVSQ</sequence>
<evidence type="ECO:0000313" key="1">
    <source>
        <dbReference type="EMBL" id="KAI3691179.1"/>
    </source>
</evidence>
<proteinExistence type="predicted"/>
<keyword evidence="2" id="KW-1185">Reference proteome</keyword>
<gene>
    <name evidence="1" type="ORF">L2E82_49398</name>
</gene>
<dbReference type="Proteomes" id="UP001055811">
    <property type="component" value="Linkage Group LG09"/>
</dbReference>
<dbReference type="EMBL" id="CM042017">
    <property type="protein sequence ID" value="KAI3691179.1"/>
    <property type="molecule type" value="Genomic_DNA"/>
</dbReference>
<reference evidence="2" key="1">
    <citation type="journal article" date="2022" name="Mol. Ecol. Resour.">
        <title>The genomes of chicory, endive, great burdock and yacon provide insights into Asteraceae palaeo-polyploidization history and plant inulin production.</title>
        <authorList>
            <person name="Fan W."/>
            <person name="Wang S."/>
            <person name="Wang H."/>
            <person name="Wang A."/>
            <person name="Jiang F."/>
            <person name="Liu H."/>
            <person name="Zhao H."/>
            <person name="Xu D."/>
            <person name="Zhang Y."/>
        </authorList>
    </citation>
    <scope>NUCLEOTIDE SEQUENCE [LARGE SCALE GENOMIC DNA]</scope>
    <source>
        <strain evidence="2">cv. Punajuju</strain>
    </source>
</reference>
<organism evidence="1 2">
    <name type="scientific">Cichorium intybus</name>
    <name type="common">Chicory</name>
    <dbReference type="NCBI Taxonomy" id="13427"/>
    <lineage>
        <taxon>Eukaryota</taxon>
        <taxon>Viridiplantae</taxon>
        <taxon>Streptophyta</taxon>
        <taxon>Embryophyta</taxon>
        <taxon>Tracheophyta</taxon>
        <taxon>Spermatophyta</taxon>
        <taxon>Magnoliopsida</taxon>
        <taxon>eudicotyledons</taxon>
        <taxon>Gunneridae</taxon>
        <taxon>Pentapetalae</taxon>
        <taxon>asterids</taxon>
        <taxon>campanulids</taxon>
        <taxon>Asterales</taxon>
        <taxon>Asteraceae</taxon>
        <taxon>Cichorioideae</taxon>
        <taxon>Cichorieae</taxon>
        <taxon>Cichoriinae</taxon>
        <taxon>Cichorium</taxon>
    </lineage>
</organism>